<keyword evidence="6" id="KW-1185">Reference proteome</keyword>
<keyword evidence="3" id="KW-0175">Coiled coil</keyword>
<feature type="domain" description="C1q" evidence="4">
    <location>
        <begin position="76"/>
        <end position="227"/>
    </location>
</feature>
<feature type="coiled-coil region" evidence="3">
    <location>
        <begin position="20"/>
        <end position="47"/>
    </location>
</feature>
<evidence type="ECO:0000256" key="2">
    <source>
        <dbReference type="ARBA" id="ARBA00022525"/>
    </source>
</evidence>
<dbReference type="Gene3D" id="2.60.120.40">
    <property type="match status" value="2"/>
</dbReference>
<dbReference type="PROSITE" id="PS50871">
    <property type="entry name" value="C1Q"/>
    <property type="match status" value="2"/>
</dbReference>
<dbReference type="Pfam" id="PF00386">
    <property type="entry name" value="C1q"/>
    <property type="match status" value="2"/>
</dbReference>
<evidence type="ECO:0000313" key="5">
    <source>
        <dbReference type="EMBL" id="WAR23129.1"/>
    </source>
</evidence>
<evidence type="ECO:0000259" key="4">
    <source>
        <dbReference type="PROSITE" id="PS50871"/>
    </source>
</evidence>
<dbReference type="EMBL" id="CP111024">
    <property type="protein sequence ID" value="WAR23129.1"/>
    <property type="molecule type" value="Genomic_DNA"/>
</dbReference>
<proteinExistence type="predicted"/>
<sequence length="395" mass="43293">MIIEKVKHVIEVESKSLSNEDDLAHQLAELKESVTNLEGKYEKAMSIMTEQGKEMILLKDEVNLYKGLYRDRRQDVDSAEVAFYAYINSNAVNIGNQQVVVFDHVITNIDTTHSVGAGYNPVTGTFTAPVDGLYVFSMTLLSGYNDIRTHFAFHQDNTPLTSIFIHGSTGDSHTWDIGSADAVVSMKAGQTMSIRHTHPEAHALEGAFQGAGQSMFSGFLLREHLGRESLHVDRRQEIESAEVAFFAYISNDANNIGSYQVVVFDHVITNIDTTNSVGAGYNRVTGTFTAPVDGMYVFSMTLLSQYDDTSTHYAFYKDNTPLTSIYIHGNTGGSHTWDIGSADAVVSMTVGQTMSIRHTHPTESHALEGANHGAGQSMFSGFLLREHFGGGNIVG</sequence>
<keyword evidence="2" id="KW-0964">Secreted</keyword>
<dbReference type="SMART" id="SM00110">
    <property type="entry name" value="C1Q"/>
    <property type="match status" value="2"/>
</dbReference>
<evidence type="ECO:0000256" key="1">
    <source>
        <dbReference type="ARBA" id="ARBA00004613"/>
    </source>
</evidence>
<dbReference type="PANTHER" id="PTHR15427">
    <property type="entry name" value="EMILIN ELASTIN MICROFIBRIL INTERFACE-LOCATED PROTEIN ELASTIN MICROFIBRIL INTERFACER"/>
    <property type="match status" value="1"/>
</dbReference>
<dbReference type="InterPro" id="IPR001073">
    <property type="entry name" value="C1q_dom"/>
</dbReference>
<feature type="domain" description="C1q" evidence="4">
    <location>
        <begin position="238"/>
        <end position="390"/>
    </location>
</feature>
<dbReference type="InterPro" id="IPR008983">
    <property type="entry name" value="Tumour_necrosis_fac-like_dom"/>
</dbReference>
<name>A0ABY7FP83_MYAAR</name>
<dbReference type="Proteomes" id="UP001164746">
    <property type="component" value="Chromosome 13"/>
</dbReference>
<evidence type="ECO:0000313" key="6">
    <source>
        <dbReference type="Proteomes" id="UP001164746"/>
    </source>
</evidence>
<organism evidence="5 6">
    <name type="scientific">Mya arenaria</name>
    <name type="common">Soft-shell clam</name>
    <dbReference type="NCBI Taxonomy" id="6604"/>
    <lineage>
        <taxon>Eukaryota</taxon>
        <taxon>Metazoa</taxon>
        <taxon>Spiralia</taxon>
        <taxon>Lophotrochozoa</taxon>
        <taxon>Mollusca</taxon>
        <taxon>Bivalvia</taxon>
        <taxon>Autobranchia</taxon>
        <taxon>Heteroconchia</taxon>
        <taxon>Euheterodonta</taxon>
        <taxon>Imparidentia</taxon>
        <taxon>Neoheterodontei</taxon>
        <taxon>Myida</taxon>
        <taxon>Myoidea</taxon>
        <taxon>Myidae</taxon>
        <taxon>Mya</taxon>
    </lineage>
</organism>
<reference evidence="5" key="1">
    <citation type="submission" date="2022-11" db="EMBL/GenBank/DDBJ databases">
        <title>Centuries of genome instability and evolution in soft-shell clam transmissible cancer (bioRxiv).</title>
        <authorList>
            <person name="Hart S.F.M."/>
            <person name="Yonemitsu M.A."/>
            <person name="Giersch R.M."/>
            <person name="Beal B.F."/>
            <person name="Arriagada G."/>
            <person name="Davis B.W."/>
            <person name="Ostrander E.A."/>
            <person name="Goff S.P."/>
            <person name="Metzger M.J."/>
        </authorList>
    </citation>
    <scope>NUCLEOTIDE SEQUENCE</scope>
    <source>
        <strain evidence="5">MELC-2E11</strain>
        <tissue evidence="5">Siphon/mantle</tissue>
    </source>
</reference>
<dbReference type="SUPFAM" id="SSF49842">
    <property type="entry name" value="TNF-like"/>
    <property type="match status" value="2"/>
</dbReference>
<evidence type="ECO:0000256" key="3">
    <source>
        <dbReference type="SAM" id="Coils"/>
    </source>
</evidence>
<comment type="subcellular location">
    <subcellularLocation>
        <location evidence="1">Secreted</location>
    </subcellularLocation>
</comment>
<dbReference type="InterPro" id="IPR050392">
    <property type="entry name" value="Collagen/C1q_domain"/>
</dbReference>
<gene>
    <name evidence="5" type="ORF">MAR_036798</name>
</gene>
<dbReference type="PANTHER" id="PTHR15427:SF33">
    <property type="entry name" value="COLLAGEN IV NC1 DOMAIN-CONTAINING PROTEIN"/>
    <property type="match status" value="1"/>
</dbReference>
<protein>
    <recommendedName>
        <fullName evidence="4">C1q domain-containing protein</fullName>
    </recommendedName>
</protein>
<accession>A0ABY7FP83</accession>